<feature type="transmembrane region" description="Helical" evidence="1">
    <location>
        <begin position="368"/>
        <end position="392"/>
    </location>
</feature>
<keyword evidence="1" id="KW-0739">Sodium transport</keyword>
<feature type="transmembrane region" description="Helical" evidence="1">
    <location>
        <begin position="163"/>
        <end position="182"/>
    </location>
</feature>
<dbReference type="EMBL" id="CP000828">
    <property type="protein sequence ID" value="ABW30226.1"/>
    <property type="molecule type" value="Genomic_DNA"/>
</dbReference>
<dbReference type="GO" id="GO:0005886">
    <property type="term" value="C:plasma membrane"/>
    <property type="evidence" value="ECO:0007669"/>
    <property type="project" value="UniProtKB-SubCell"/>
</dbReference>
<feature type="transmembrane region" description="Helical" evidence="1">
    <location>
        <begin position="333"/>
        <end position="356"/>
    </location>
</feature>
<evidence type="ECO:0000313" key="3">
    <source>
        <dbReference type="EMBL" id="ABW30226.1"/>
    </source>
</evidence>
<keyword evidence="1" id="KW-0812">Transmembrane</keyword>
<dbReference type="HOGENOM" id="CLU_040907_0_0_3"/>
<dbReference type="NCBIfam" id="TIGR00210">
    <property type="entry name" value="gltS"/>
    <property type="match status" value="1"/>
</dbReference>
<organism evidence="3 4">
    <name type="scientific">Acaryochloris marina (strain MBIC 11017)</name>
    <dbReference type="NCBI Taxonomy" id="329726"/>
    <lineage>
        <taxon>Bacteria</taxon>
        <taxon>Bacillati</taxon>
        <taxon>Cyanobacteriota</taxon>
        <taxon>Cyanophyceae</taxon>
        <taxon>Acaryochloridales</taxon>
        <taxon>Acaryochloridaceae</taxon>
        <taxon>Acaryochloris</taxon>
    </lineage>
</organism>
<dbReference type="AlphaFoldDB" id="B0C9S8"/>
<reference evidence="3 4" key="1">
    <citation type="journal article" date="2008" name="Proc. Natl. Acad. Sci. U.S.A.">
        <title>Niche adaptation and genome expansion in the chlorophyll d-producing cyanobacterium Acaryochloris marina.</title>
        <authorList>
            <person name="Swingley W.D."/>
            <person name="Chen M."/>
            <person name="Cheung P.C."/>
            <person name="Conrad A.L."/>
            <person name="Dejesa L.C."/>
            <person name="Hao J."/>
            <person name="Honchak B.M."/>
            <person name="Karbach L.E."/>
            <person name="Kurdoglu A."/>
            <person name="Lahiri S."/>
            <person name="Mastrian S.D."/>
            <person name="Miyashita H."/>
            <person name="Page L."/>
            <person name="Ramakrishna P."/>
            <person name="Satoh S."/>
            <person name="Sattley W.M."/>
            <person name="Shimada Y."/>
            <person name="Taylor H.L."/>
            <person name="Tomo T."/>
            <person name="Tsuchiya T."/>
            <person name="Wang Z.T."/>
            <person name="Raymond J."/>
            <person name="Mimuro M."/>
            <person name="Blankenship R.E."/>
            <person name="Touchman J.W."/>
        </authorList>
    </citation>
    <scope>NUCLEOTIDE SEQUENCE [LARGE SCALE GENOMIC DNA]</scope>
    <source>
        <strain evidence="4">MBIC 11017</strain>
    </source>
</reference>
<evidence type="ECO:0000313" key="4">
    <source>
        <dbReference type="Proteomes" id="UP000000268"/>
    </source>
</evidence>
<keyword evidence="1" id="KW-0813">Transport</keyword>
<keyword evidence="1" id="KW-0406">Ion transport</keyword>
<dbReference type="RefSeq" id="WP_012165483.1">
    <property type="nucleotide sequence ID" value="NC_009925.1"/>
</dbReference>
<keyword evidence="1" id="KW-0769">Symport</keyword>
<keyword evidence="1" id="KW-1003">Cell membrane</keyword>
<comment type="subcellular location">
    <subcellularLocation>
        <location evidence="1">Cell inner membrane</location>
        <topology evidence="1">Multi-pass membrane protein</topology>
    </subcellularLocation>
</comment>
<accession>B0C9S8</accession>
<comment type="function">
    <text evidence="1">Catalyzes the sodium-dependent transport of glutamate.</text>
</comment>
<dbReference type="KEGG" id="amr:AM1_5264"/>
<feature type="transmembrane region" description="Helical" evidence="1">
    <location>
        <begin position="39"/>
        <end position="56"/>
    </location>
</feature>
<sequence length="396" mass="42097">MIETVVDIDCLTFLLISIFILGIGILLTRTLPLLRTLNIPAAVSGGLIGCGLVAYVNLCTPWHLRFDLSLRDNLLLIFFSTIGLAARFKQLKEGGKTLAAVIGVMIAFLFLQNAVGIGVACLVGCPPIFGLLGGTIAFVGGHGTAITWGTLLEAQGWTGALEFSLAAATLGLIVGGVFAGPISQHLIRRFELESLSPPPDVVAESPVTMPTSLEGMFGIVMLIATSLSVGLGIHLFTLDWGIVLPRFLPIMLVAILLINLLDWGNISINDTALSFWNDVSLQLFLVMSLMNLQILSWMQTAGPLLIILGVQTLCAGLFAYFVVFWAAGHDYDASVICAGFTGMVLGAMPVGMANMTTITQRYGPSPKALLVIPLLGACCMDIANAVVIQFFLMLSP</sequence>
<keyword evidence="1" id="KW-0915">Sodium</keyword>
<proteinExistence type="inferred from homology"/>
<gene>
    <name evidence="3" type="primary">gltS</name>
    <name evidence="3" type="ordered locus">AM1_5264</name>
</gene>
<comment type="similarity">
    <text evidence="1">Belongs to the glutamate:Na(+) symporter (ESS) (TC 2.A.27) family.</text>
</comment>
<dbReference type="OrthoDB" id="4921038at2"/>
<feature type="transmembrane region" description="Helical" evidence="1">
    <location>
        <begin position="128"/>
        <end position="151"/>
    </location>
</feature>
<dbReference type="GO" id="GO:0015813">
    <property type="term" value="P:L-glutamate transmembrane transport"/>
    <property type="evidence" value="ECO:0007669"/>
    <property type="project" value="UniProtKB-UniRule"/>
</dbReference>
<evidence type="ECO:0000256" key="2">
    <source>
        <dbReference type="NCBIfam" id="TIGR00210"/>
    </source>
</evidence>
<name>B0C9S8_ACAM1</name>
<dbReference type="Pfam" id="PF03616">
    <property type="entry name" value="Glt_symporter"/>
    <property type="match status" value="1"/>
</dbReference>
<keyword evidence="1" id="KW-0472">Membrane</keyword>
<dbReference type="InterPro" id="IPR004445">
    <property type="entry name" value="GltS"/>
</dbReference>
<feature type="transmembrane region" description="Helical" evidence="1">
    <location>
        <begin position="304"/>
        <end position="327"/>
    </location>
</feature>
<feature type="transmembrane region" description="Helical" evidence="1">
    <location>
        <begin position="98"/>
        <end position="122"/>
    </location>
</feature>
<dbReference type="GO" id="GO:0015501">
    <property type="term" value="F:glutamate:sodium symporter activity"/>
    <property type="evidence" value="ECO:0007669"/>
    <property type="project" value="UniProtKB-UniRule"/>
</dbReference>
<evidence type="ECO:0000256" key="1">
    <source>
        <dbReference type="HAMAP-Rule" id="MF_02062"/>
    </source>
</evidence>
<keyword evidence="1" id="KW-1133">Transmembrane helix</keyword>
<dbReference type="STRING" id="329726.AM1_5264"/>
<dbReference type="HAMAP" id="MF_02062">
    <property type="entry name" value="GltS"/>
    <property type="match status" value="1"/>
</dbReference>
<keyword evidence="4" id="KW-1185">Reference proteome</keyword>
<feature type="transmembrane region" description="Helical" evidence="1">
    <location>
        <begin position="243"/>
        <end position="261"/>
    </location>
</feature>
<dbReference type="Proteomes" id="UP000000268">
    <property type="component" value="Chromosome"/>
</dbReference>
<feature type="transmembrane region" description="Helical" evidence="1">
    <location>
        <begin position="215"/>
        <end position="236"/>
    </location>
</feature>
<keyword evidence="1" id="KW-0997">Cell inner membrane</keyword>
<feature type="transmembrane region" description="Helical" evidence="1">
    <location>
        <begin position="273"/>
        <end position="292"/>
    </location>
</feature>
<protein>
    <recommendedName>
        <fullName evidence="1 2">Sodium/glutamate symporter</fullName>
    </recommendedName>
</protein>
<dbReference type="eggNOG" id="COG0786">
    <property type="taxonomic scope" value="Bacteria"/>
</dbReference>
<dbReference type="PANTHER" id="PTHR36178:SF1">
    <property type="entry name" value="SODIUM_GLUTAMATE SYMPORTER"/>
    <property type="match status" value="1"/>
</dbReference>
<keyword evidence="1" id="KW-0029">Amino-acid transport</keyword>
<dbReference type="PANTHER" id="PTHR36178">
    <property type="entry name" value="SLR0625 PROTEIN"/>
    <property type="match status" value="1"/>
</dbReference>
<feature type="transmembrane region" description="Helical" evidence="1">
    <location>
        <begin position="6"/>
        <end position="27"/>
    </location>
</feature>